<reference evidence="4 5" key="1">
    <citation type="submission" date="2017-03" db="EMBL/GenBank/DDBJ databases">
        <title>Comparative genomics of honeybee gut symbionts reveal geographically distinct and subgroup specific antibiotic resistance.</title>
        <authorList>
            <person name="Ludvigsen J."/>
            <person name="Porcellato D."/>
            <person name="Labee-Lund T.M."/>
            <person name="Amdam G.V."/>
            <person name="Rudi K."/>
        </authorList>
    </citation>
    <scope>NUCLEOTIDE SEQUENCE [LARGE SCALE GENOMIC DNA]</scope>
    <source>
        <strain evidence="2 5">A-7-12</strain>
        <strain evidence="3 4">A-9-12</strain>
    </source>
</reference>
<evidence type="ECO:0000259" key="1">
    <source>
        <dbReference type="Pfam" id="PF09012"/>
    </source>
</evidence>
<dbReference type="RefSeq" id="WP_086300466.1">
    <property type="nucleotide sequence ID" value="NZ_MZNE01000022.1"/>
</dbReference>
<gene>
    <name evidence="3" type="ORF">B6C91_04865</name>
    <name evidence="2" type="ORF">B6D08_01340</name>
</gene>
<dbReference type="InterPro" id="IPR015102">
    <property type="entry name" value="Tscrpt_reg_HTH_FeoC"/>
</dbReference>
<dbReference type="SUPFAM" id="SSF46785">
    <property type="entry name" value="Winged helix' DNA-binding domain"/>
    <property type="match status" value="1"/>
</dbReference>
<dbReference type="Pfam" id="PF09012">
    <property type="entry name" value="FeoC"/>
    <property type="match status" value="1"/>
</dbReference>
<evidence type="ECO:0000313" key="4">
    <source>
        <dbReference type="Proteomes" id="UP000194800"/>
    </source>
</evidence>
<evidence type="ECO:0000313" key="5">
    <source>
        <dbReference type="Proteomes" id="UP000194977"/>
    </source>
</evidence>
<name>A0A242NL57_9GAMM</name>
<dbReference type="OrthoDB" id="467062at2"/>
<keyword evidence="4" id="KW-1185">Reference proteome</keyword>
<feature type="domain" description="Transcriptional regulator HTH-type FeoC" evidence="1">
    <location>
        <begin position="15"/>
        <end position="79"/>
    </location>
</feature>
<dbReference type="Gene3D" id="1.10.10.10">
    <property type="entry name" value="Winged helix-like DNA-binding domain superfamily/Winged helix DNA-binding domain"/>
    <property type="match status" value="1"/>
</dbReference>
<comment type="caution">
    <text evidence="2">The sequence shown here is derived from an EMBL/GenBank/DDBJ whole genome shotgun (WGS) entry which is preliminary data.</text>
</comment>
<sequence>MQGDNLASFIIMLVTSIRDYVQLKGRTDLQDIARHFRIPNSATVQMLDFWIKKGCIQQLTIEDNQTACKLNQCKTCAGCNVYQQIVYVWLNK</sequence>
<dbReference type="EMBL" id="NARP01000003">
    <property type="protein sequence ID" value="OTQ01297.1"/>
    <property type="molecule type" value="Genomic_DNA"/>
</dbReference>
<evidence type="ECO:0000313" key="3">
    <source>
        <dbReference type="EMBL" id="OTQ10690.1"/>
    </source>
</evidence>
<dbReference type="AlphaFoldDB" id="A0A242NL57"/>
<dbReference type="InterPro" id="IPR036390">
    <property type="entry name" value="WH_DNA-bd_sf"/>
</dbReference>
<dbReference type="Proteomes" id="UP000194977">
    <property type="component" value="Unassembled WGS sequence"/>
</dbReference>
<dbReference type="EMBL" id="NART01000014">
    <property type="protein sequence ID" value="OTQ10690.1"/>
    <property type="molecule type" value="Genomic_DNA"/>
</dbReference>
<evidence type="ECO:0000313" key="2">
    <source>
        <dbReference type="EMBL" id="OTQ01297.1"/>
    </source>
</evidence>
<accession>A0A242NL57</accession>
<dbReference type="InterPro" id="IPR036388">
    <property type="entry name" value="WH-like_DNA-bd_sf"/>
</dbReference>
<proteinExistence type="predicted"/>
<organism evidence="2 5">
    <name type="scientific">Gilliamella apicola</name>
    <dbReference type="NCBI Taxonomy" id="1196095"/>
    <lineage>
        <taxon>Bacteria</taxon>
        <taxon>Pseudomonadati</taxon>
        <taxon>Pseudomonadota</taxon>
        <taxon>Gammaproteobacteria</taxon>
        <taxon>Orbales</taxon>
        <taxon>Orbaceae</taxon>
        <taxon>Gilliamella</taxon>
    </lineage>
</organism>
<protein>
    <recommendedName>
        <fullName evidence="1">Transcriptional regulator HTH-type FeoC domain-containing protein</fullName>
    </recommendedName>
</protein>
<dbReference type="Proteomes" id="UP000194800">
    <property type="component" value="Unassembled WGS sequence"/>
</dbReference>